<evidence type="ECO:0000313" key="1">
    <source>
        <dbReference type="EMBL" id="VYS96526.1"/>
    </source>
</evidence>
<organism evidence="1">
    <name type="scientific">Blautia glucerasea</name>
    <dbReference type="NCBI Taxonomy" id="536633"/>
    <lineage>
        <taxon>Bacteria</taxon>
        <taxon>Bacillati</taxon>
        <taxon>Bacillota</taxon>
        <taxon>Clostridia</taxon>
        <taxon>Lachnospirales</taxon>
        <taxon>Lachnospiraceae</taxon>
        <taxon>Blautia</taxon>
    </lineage>
</organism>
<dbReference type="AlphaFoldDB" id="A0A6N2STS1"/>
<name>A0A6N2STS1_9FIRM</name>
<reference evidence="1" key="1">
    <citation type="submission" date="2019-11" db="EMBL/GenBank/DDBJ databases">
        <authorList>
            <person name="Feng L."/>
        </authorList>
    </citation>
    <scope>NUCLEOTIDE SEQUENCE</scope>
    <source>
        <strain evidence="1">BgluceraseaLFYP119</strain>
    </source>
</reference>
<protein>
    <submittedName>
        <fullName evidence="1">Uncharacterized protein</fullName>
    </submittedName>
</protein>
<gene>
    <name evidence="1" type="ORF">BGLFYP119_01284</name>
</gene>
<sequence>MCKALEDLKEEGRVEGRIQGHEEGRIEGLRSTEKKFVLKLLARKQFSYEEISDMTDVPIERIREIEKAGIINLPLK</sequence>
<proteinExistence type="predicted"/>
<accession>A0A6N2STS1</accession>
<dbReference type="EMBL" id="CACRST010000011">
    <property type="protein sequence ID" value="VYS96526.1"/>
    <property type="molecule type" value="Genomic_DNA"/>
</dbReference>